<dbReference type="Proteomes" id="UP000433652">
    <property type="component" value="Unassembled WGS sequence"/>
</dbReference>
<keyword evidence="1" id="KW-0472">Membrane</keyword>
<reference evidence="2 3" key="1">
    <citation type="submission" date="2019-12" db="EMBL/GenBank/DDBJ databases">
        <title>Genomic-based taxomic classification of the family Erythrobacteraceae.</title>
        <authorList>
            <person name="Xu L."/>
        </authorList>
    </citation>
    <scope>NUCLEOTIDE SEQUENCE [LARGE SCALE GENOMIC DNA]</scope>
    <source>
        <strain evidence="2 3">MCCC 1K01500</strain>
    </source>
</reference>
<gene>
    <name evidence="2" type="ORF">GRI89_09505</name>
</gene>
<feature type="transmembrane region" description="Helical" evidence="1">
    <location>
        <begin position="52"/>
        <end position="70"/>
    </location>
</feature>
<feature type="transmembrane region" description="Helical" evidence="1">
    <location>
        <begin position="7"/>
        <end position="32"/>
    </location>
</feature>
<feature type="transmembrane region" description="Helical" evidence="1">
    <location>
        <begin position="102"/>
        <end position="121"/>
    </location>
</feature>
<name>A0A6I4SUI4_9SPHN</name>
<evidence type="ECO:0000313" key="2">
    <source>
        <dbReference type="EMBL" id="MXO59774.1"/>
    </source>
</evidence>
<dbReference type="RefSeq" id="WP_159794529.1">
    <property type="nucleotide sequence ID" value="NZ_WTYM01000038.1"/>
</dbReference>
<protein>
    <submittedName>
        <fullName evidence="2">Uncharacterized protein</fullName>
    </submittedName>
</protein>
<keyword evidence="3" id="KW-1185">Reference proteome</keyword>
<dbReference type="OrthoDB" id="9845960at2"/>
<feature type="transmembrane region" description="Helical" evidence="1">
    <location>
        <begin position="188"/>
        <end position="207"/>
    </location>
</feature>
<feature type="transmembrane region" description="Helical" evidence="1">
    <location>
        <begin position="160"/>
        <end position="176"/>
    </location>
</feature>
<evidence type="ECO:0000256" key="1">
    <source>
        <dbReference type="SAM" id="Phobius"/>
    </source>
</evidence>
<feature type="transmembrane region" description="Helical" evidence="1">
    <location>
        <begin position="77"/>
        <end position="96"/>
    </location>
</feature>
<comment type="caution">
    <text evidence="2">The sequence shown here is derived from an EMBL/GenBank/DDBJ whole genome shotgun (WGS) entry which is preliminary data.</text>
</comment>
<dbReference type="AlphaFoldDB" id="A0A6I4SUI4"/>
<evidence type="ECO:0000313" key="3">
    <source>
        <dbReference type="Proteomes" id="UP000433652"/>
    </source>
</evidence>
<dbReference type="EMBL" id="WTYM01000038">
    <property type="protein sequence ID" value="MXO59774.1"/>
    <property type="molecule type" value="Genomic_DNA"/>
</dbReference>
<organism evidence="2 3">
    <name type="scientific">Croceibacterium salegens</name>
    <dbReference type="NCBI Taxonomy" id="1737568"/>
    <lineage>
        <taxon>Bacteria</taxon>
        <taxon>Pseudomonadati</taxon>
        <taxon>Pseudomonadota</taxon>
        <taxon>Alphaproteobacteria</taxon>
        <taxon>Sphingomonadales</taxon>
        <taxon>Erythrobacteraceae</taxon>
        <taxon>Croceibacterium</taxon>
    </lineage>
</organism>
<keyword evidence="1" id="KW-1133">Transmembrane helix</keyword>
<accession>A0A6I4SUI4</accession>
<proteinExistence type="predicted"/>
<keyword evidence="1" id="KW-0812">Transmembrane</keyword>
<sequence>MIRPFDILRLLLGLVMAVTSLAYFLPFLVPFAPPMEWHDPMAVRLMGQLEQSGLLAVAKFISIAGGALLIVNRLVPFALAALMPVNVVGAFISVIIEGDAMLAVLALLTVALNAVLCFAYLHYYRDMLSAGQVADGETSLPGQNYECLFVNPMSGAPTKAYIGAGIVLLAAIVFYWKHVPGPNGMTGVATLAVPAVLYLIGVARSLIRRSK</sequence>